<feature type="non-terminal residue" evidence="1">
    <location>
        <position position="1"/>
    </location>
</feature>
<dbReference type="InterPro" id="IPR052579">
    <property type="entry name" value="Zinc_finger_SWIM"/>
</dbReference>
<dbReference type="Proteomes" id="UP000677228">
    <property type="component" value="Unassembled WGS sequence"/>
</dbReference>
<organism evidence="1 3">
    <name type="scientific">Didymodactylos carnosus</name>
    <dbReference type="NCBI Taxonomy" id="1234261"/>
    <lineage>
        <taxon>Eukaryota</taxon>
        <taxon>Metazoa</taxon>
        <taxon>Spiralia</taxon>
        <taxon>Gnathifera</taxon>
        <taxon>Rotifera</taxon>
        <taxon>Eurotatoria</taxon>
        <taxon>Bdelloidea</taxon>
        <taxon>Philodinida</taxon>
        <taxon>Philodinidae</taxon>
        <taxon>Didymodactylos</taxon>
    </lineage>
</organism>
<dbReference type="EMBL" id="CAJNOK010018470">
    <property type="protein sequence ID" value="CAF1282964.1"/>
    <property type="molecule type" value="Genomic_DNA"/>
</dbReference>
<proteinExistence type="predicted"/>
<evidence type="ECO:0000313" key="2">
    <source>
        <dbReference type="EMBL" id="CAF4087738.1"/>
    </source>
</evidence>
<gene>
    <name evidence="1" type="ORF">OVA965_LOCUS27726</name>
    <name evidence="2" type="ORF">TMI583_LOCUS28473</name>
</gene>
<dbReference type="PANTHER" id="PTHR31569">
    <property type="entry name" value="SWIM-TYPE DOMAIN-CONTAINING PROTEIN"/>
    <property type="match status" value="1"/>
</dbReference>
<evidence type="ECO:0000313" key="1">
    <source>
        <dbReference type="EMBL" id="CAF1282964.1"/>
    </source>
</evidence>
<dbReference type="Proteomes" id="UP000682733">
    <property type="component" value="Unassembled WGS sequence"/>
</dbReference>
<evidence type="ECO:0000313" key="3">
    <source>
        <dbReference type="Proteomes" id="UP000677228"/>
    </source>
</evidence>
<dbReference type="AlphaFoldDB" id="A0A8S2ER08"/>
<comment type="caution">
    <text evidence="1">The sequence shown here is derived from an EMBL/GenBank/DDBJ whole genome shotgun (WGS) entry which is preliminary data.</text>
</comment>
<evidence type="ECO:0008006" key="4">
    <source>
        <dbReference type="Google" id="ProtNLM"/>
    </source>
</evidence>
<dbReference type="EMBL" id="CAJOBA010040032">
    <property type="protein sequence ID" value="CAF4087738.1"/>
    <property type="molecule type" value="Genomic_DNA"/>
</dbReference>
<reference evidence="1" key="1">
    <citation type="submission" date="2021-02" db="EMBL/GenBank/DDBJ databases">
        <authorList>
            <person name="Nowell W R."/>
        </authorList>
    </citation>
    <scope>NUCLEOTIDE SEQUENCE</scope>
</reference>
<name>A0A8S2ER08_9BILA</name>
<protein>
    <recommendedName>
        <fullName evidence="4">OTU domain-containing protein</fullName>
    </recommendedName>
</protein>
<dbReference type="PANTHER" id="PTHR31569:SF4">
    <property type="entry name" value="SWIM-TYPE DOMAIN-CONTAINING PROTEIN"/>
    <property type="match status" value="1"/>
</dbReference>
<sequence>AKRVLYSIDEATYECNIEQLKNVSSHTEFDMYFRQNWLNCKEQWVFYMRKNITTLLNNTNNRIESFYAYVKRTFRQRNCIPHMGEAIEILMKMLHLKSDTQQYRNFTQSLTVYQKNYNHNHQEFLNYCGRVLSDKACDLINNELIKMDTETVTYSVATQTSNAQIVANYENVSNTTSNPPFQIIRNNRPKGRPKNVRKHTKFNKTKILHSTSTDDVLTQVKSVKNTKVKNTSTTIATKVQPLQKEQTQQILKRTSSEIKAHVTYELLDAALALVNETTTKHYSSYDTEISQGKQQQHDSSPQTLLAIKNKKFSFIPPTMLWLALTIRRLRLELLQEKFSWPIYGPLKRDIDLTLSPSSVKAIVGDGNCLFRYVFN</sequence>
<accession>A0A8S2ER08</accession>